<proteinExistence type="predicted"/>
<dbReference type="AlphaFoldDB" id="A0A448XA08"/>
<protein>
    <submittedName>
        <fullName evidence="1">Uncharacterized protein</fullName>
    </submittedName>
</protein>
<evidence type="ECO:0000313" key="2">
    <source>
        <dbReference type="Proteomes" id="UP000784294"/>
    </source>
</evidence>
<accession>A0A448XA08</accession>
<keyword evidence="2" id="KW-1185">Reference proteome</keyword>
<evidence type="ECO:0000313" key="1">
    <source>
        <dbReference type="EMBL" id="VEL31979.1"/>
    </source>
</evidence>
<gene>
    <name evidence="1" type="ORF">PXEA_LOCUS25419</name>
</gene>
<organism evidence="1 2">
    <name type="scientific">Protopolystoma xenopodis</name>
    <dbReference type="NCBI Taxonomy" id="117903"/>
    <lineage>
        <taxon>Eukaryota</taxon>
        <taxon>Metazoa</taxon>
        <taxon>Spiralia</taxon>
        <taxon>Lophotrochozoa</taxon>
        <taxon>Platyhelminthes</taxon>
        <taxon>Monogenea</taxon>
        <taxon>Polyopisthocotylea</taxon>
        <taxon>Polystomatidea</taxon>
        <taxon>Polystomatidae</taxon>
        <taxon>Protopolystoma</taxon>
    </lineage>
</organism>
<comment type="caution">
    <text evidence="1">The sequence shown here is derived from an EMBL/GenBank/DDBJ whole genome shotgun (WGS) entry which is preliminary data.</text>
</comment>
<sequence length="48" mass="5970">MAGRKKLADPTLTWFLRPTHRMRSLMRQKRRPSRNLRLWTQFELLYVI</sequence>
<reference evidence="1" key="1">
    <citation type="submission" date="2018-11" db="EMBL/GenBank/DDBJ databases">
        <authorList>
            <consortium name="Pathogen Informatics"/>
        </authorList>
    </citation>
    <scope>NUCLEOTIDE SEQUENCE</scope>
</reference>
<dbReference type="Proteomes" id="UP000784294">
    <property type="component" value="Unassembled WGS sequence"/>
</dbReference>
<name>A0A448XA08_9PLAT</name>
<dbReference type="EMBL" id="CAAALY010128824">
    <property type="protein sequence ID" value="VEL31979.1"/>
    <property type="molecule type" value="Genomic_DNA"/>
</dbReference>